<name>A0ABV4TKQ7_9FLAO</name>
<gene>
    <name evidence="6" type="ORF">AAGV33_06235</name>
</gene>
<evidence type="ECO:0000256" key="2">
    <source>
        <dbReference type="ARBA" id="ARBA00022723"/>
    </source>
</evidence>
<proteinExistence type="predicted"/>
<reference evidence="6 7" key="1">
    <citation type="submission" date="2024-04" db="EMBL/GenBank/DDBJ databases">
        <title>New Clade of Flavobacterium.</title>
        <authorList>
            <person name="Matos L."/>
            <person name="Proenca D.N."/>
            <person name="Fransisco R.M."/>
            <person name="Chung A.P."/>
            <person name="Maccario L."/>
            <person name="Sorensen S.J."/>
            <person name="Morais P.V."/>
        </authorList>
    </citation>
    <scope>NUCLEOTIDE SEQUENCE [LARGE SCALE GENOMIC DNA]</scope>
    <source>
        <strain evidence="6 7">FBOR7N2.3</strain>
    </source>
</reference>
<keyword evidence="3 4" id="KW-0408">Iron</keyword>
<organism evidence="6 7">
    <name type="scientific">Flavobacterium magnesitis</name>
    <dbReference type="NCBI Taxonomy" id="3138077"/>
    <lineage>
        <taxon>Bacteria</taxon>
        <taxon>Pseudomonadati</taxon>
        <taxon>Bacteroidota</taxon>
        <taxon>Flavobacteriia</taxon>
        <taxon>Flavobacteriales</taxon>
        <taxon>Flavobacteriaceae</taxon>
        <taxon>Flavobacterium</taxon>
    </lineage>
</organism>
<evidence type="ECO:0000313" key="6">
    <source>
        <dbReference type="EMBL" id="MFA9194000.1"/>
    </source>
</evidence>
<dbReference type="Gene3D" id="1.10.760.10">
    <property type="entry name" value="Cytochrome c-like domain"/>
    <property type="match status" value="1"/>
</dbReference>
<comment type="caution">
    <text evidence="6">The sequence shown here is derived from an EMBL/GenBank/DDBJ whole genome shotgun (WGS) entry which is preliminary data.</text>
</comment>
<keyword evidence="1 4" id="KW-0349">Heme</keyword>
<dbReference type="Proteomes" id="UP001574170">
    <property type="component" value="Unassembled WGS sequence"/>
</dbReference>
<accession>A0ABV4TKQ7</accession>
<evidence type="ECO:0000313" key="7">
    <source>
        <dbReference type="Proteomes" id="UP001574170"/>
    </source>
</evidence>
<evidence type="ECO:0000256" key="3">
    <source>
        <dbReference type="ARBA" id="ARBA00023004"/>
    </source>
</evidence>
<dbReference type="SUPFAM" id="SSF46626">
    <property type="entry name" value="Cytochrome c"/>
    <property type="match status" value="1"/>
</dbReference>
<keyword evidence="7" id="KW-1185">Reference proteome</keyword>
<dbReference type="Pfam" id="PF00034">
    <property type="entry name" value="Cytochrom_C"/>
    <property type="match status" value="1"/>
</dbReference>
<sequence>MKKLAIIALAILSFSCKKESQESFGNETQAVAEEKELAPEELGKIIFESKGNCISCHQVDSKTIGPSMQEIAKIYKEKNGNMVAFLKGESEAIVDPSQSALMQANIELTKTFSDKELQGLEAYINSSLK</sequence>
<evidence type="ECO:0000256" key="4">
    <source>
        <dbReference type="PROSITE-ProRule" id="PRU00433"/>
    </source>
</evidence>
<evidence type="ECO:0000259" key="5">
    <source>
        <dbReference type="PROSITE" id="PS51007"/>
    </source>
</evidence>
<protein>
    <submittedName>
        <fullName evidence="6">C-type cytochrome</fullName>
    </submittedName>
</protein>
<dbReference type="PROSITE" id="PS51257">
    <property type="entry name" value="PROKAR_LIPOPROTEIN"/>
    <property type="match status" value="1"/>
</dbReference>
<evidence type="ECO:0000256" key="1">
    <source>
        <dbReference type="ARBA" id="ARBA00022617"/>
    </source>
</evidence>
<dbReference type="InterPro" id="IPR009056">
    <property type="entry name" value="Cyt_c-like_dom"/>
</dbReference>
<dbReference type="InterPro" id="IPR036909">
    <property type="entry name" value="Cyt_c-like_dom_sf"/>
</dbReference>
<dbReference type="EMBL" id="JBCFQK010000006">
    <property type="protein sequence ID" value="MFA9194000.1"/>
    <property type="molecule type" value="Genomic_DNA"/>
</dbReference>
<dbReference type="RefSeq" id="WP_373391101.1">
    <property type="nucleotide sequence ID" value="NZ_JBCFQK010000006.1"/>
</dbReference>
<keyword evidence="2 4" id="KW-0479">Metal-binding</keyword>
<dbReference type="PROSITE" id="PS51007">
    <property type="entry name" value="CYTC"/>
    <property type="match status" value="1"/>
</dbReference>
<feature type="domain" description="Cytochrome c" evidence="5">
    <location>
        <begin position="38"/>
        <end position="128"/>
    </location>
</feature>